<evidence type="ECO:0000313" key="1">
    <source>
        <dbReference type="EMBL" id="MFC5589493.1"/>
    </source>
</evidence>
<dbReference type="Proteomes" id="UP001596109">
    <property type="component" value="Unassembled WGS sequence"/>
</dbReference>
<gene>
    <name evidence="1" type="ORF">ACFPRA_11375</name>
</gene>
<protein>
    <submittedName>
        <fullName evidence="1">Uncharacterized protein</fullName>
    </submittedName>
</protein>
<accession>A0ABW0TL22</accession>
<organism evidence="1 2">
    <name type="scientific">Sporosarcina soli</name>
    <dbReference type="NCBI Taxonomy" id="334736"/>
    <lineage>
        <taxon>Bacteria</taxon>
        <taxon>Bacillati</taxon>
        <taxon>Bacillota</taxon>
        <taxon>Bacilli</taxon>
        <taxon>Bacillales</taxon>
        <taxon>Caryophanaceae</taxon>
        <taxon>Sporosarcina</taxon>
    </lineage>
</organism>
<dbReference type="RefSeq" id="WP_381434249.1">
    <property type="nucleotide sequence ID" value="NZ_JBHSNO010000005.1"/>
</dbReference>
<reference evidence="2" key="1">
    <citation type="journal article" date="2019" name="Int. J. Syst. Evol. Microbiol.">
        <title>The Global Catalogue of Microorganisms (GCM) 10K type strain sequencing project: providing services to taxonomists for standard genome sequencing and annotation.</title>
        <authorList>
            <consortium name="The Broad Institute Genomics Platform"/>
            <consortium name="The Broad Institute Genome Sequencing Center for Infectious Disease"/>
            <person name="Wu L."/>
            <person name="Ma J."/>
        </authorList>
    </citation>
    <scope>NUCLEOTIDE SEQUENCE [LARGE SCALE GENOMIC DNA]</scope>
    <source>
        <strain evidence="2">CGMCC 4.1434</strain>
    </source>
</reference>
<proteinExistence type="predicted"/>
<sequence length="161" mass="18382">MSGVLMQEPVYGEQDVLRGLQQYEKQAKMNVRKLIFYPYYLFEYELGIRSLLKLKGKTACTIDALSGYGALIDVQPEFSHRQIEAGQAPAIQIDEDEAREAAGQFIFENAMSKAKFVTVPDIQLLTSTLFYRPFWLVEYRLEAYEPKSLIVDAISGSYHPL</sequence>
<comment type="caution">
    <text evidence="1">The sequence shown here is derived from an EMBL/GenBank/DDBJ whole genome shotgun (WGS) entry which is preliminary data.</text>
</comment>
<evidence type="ECO:0000313" key="2">
    <source>
        <dbReference type="Proteomes" id="UP001596109"/>
    </source>
</evidence>
<keyword evidence="2" id="KW-1185">Reference proteome</keyword>
<name>A0ABW0TL22_9BACL</name>
<dbReference type="EMBL" id="JBHSNO010000005">
    <property type="protein sequence ID" value="MFC5589493.1"/>
    <property type="molecule type" value="Genomic_DNA"/>
</dbReference>